<accession>A0ABD8AA85</accession>
<gene>
    <name evidence="1" type="ORF">R6Y95_03680</name>
</gene>
<organism evidence="1 2">
    <name type="scientific">Methanoculleus palmolei</name>
    <dbReference type="NCBI Taxonomy" id="72612"/>
    <lineage>
        <taxon>Archaea</taxon>
        <taxon>Methanobacteriati</taxon>
        <taxon>Methanobacteriota</taxon>
        <taxon>Stenosarchaea group</taxon>
        <taxon>Methanomicrobia</taxon>
        <taxon>Methanomicrobiales</taxon>
        <taxon>Methanomicrobiaceae</taxon>
        <taxon>Methanoculleus</taxon>
    </lineage>
</organism>
<dbReference type="AlphaFoldDB" id="A0ABD8AA85"/>
<dbReference type="Pfam" id="PF11814">
    <property type="entry name" value="DUF3335"/>
    <property type="match status" value="1"/>
</dbReference>
<dbReference type="InterPro" id="IPR021770">
    <property type="entry name" value="DUF3335"/>
</dbReference>
<sequence length="180" mass="20640">MMALKYLDDSVRTGTDLEIDIWREANLVAVRGTSRYGLAFSAAVRGFSAGVASNTGRIDFVEKVVPPLSDPKMQLLREQFFERRIRCRRLGVRERRQAITGRTIRTSLSLNRVPLIVINSLVCSNEDLPHWVVVTGIDDAFLYYNNPLDAVHRKRKTRISTLKEFIGYHGDQSMVEVWRE</sequence>
<evidence type="ECO:0000313" key="1">
    <source>
        <dbReference type="EMBL" id="WOX56442.1"/>
    </source>
</evidence>
<reference evidence="1 2" key="1">
    <citation type="submission" date="2023-10" db="EMBL/GenBank/DDBJ databases">
        <title>The complete genome sequence of Methanoculleus palmolei DSM 4273.</title>
        <authorList>
            <person name="Lai S.-J."/>
            <person name="You Y.-T."/>
            <person name="Chen S.-C."/>
        </authorList>
    </citation>
    <scope>NUCLEOTIDE SEQUENCE [LARGE SCALE GENOMIC DNA]</scope>
    <source>
        <strain evidence="1 2">DSM 4273</strain>
    </source>
</reference>
<proteinExistence type="predicted"/>
<dbReference type="EMBL" id="CP137641">
    <property type="protein sequence ID" value="WOX56442.1"/>
    <property type="molecule type" value="Genomic_DNA"/>
</dbReference>
<evidence type="ECO:0000313" key="2">
    <source>
        <dbReference type="Proteomes" id="UP001626603"/>
    </source>
</evidence>
<keyword evidence="2" id="KW-1185">Reference proteome</keyword>
<dbReference type="Proteomes" id="UP001626603">
    <property type="component" value="Chromosome"/>
</dbReference>
<protein>
    <submittedName>
        <fullName evidence="1">Peptidase C39 family protein</fullName>
    </submittedName>
</protein>
<name>A0ABD8AA85_9EURY</name>